<evidence type="ECO:0000256" key="4">
    <source>
        <dbReference type="ARBA" id="ARBA00011245"/>
    </source>
</evidence>
<accession>A0AAE3U8T9</accession>
<comment type="cofactor">
    <cofactor evidence="2">
        <name>Ca(2+)</name>
        <dbReference type="ChEBI" id="CHEBI:29108"/>
    </cofactor>
</comment>
<dbReference type="SUPFAM" id="SSF49303">
    <property type="entry name" value="beta-Galactosidase/glucuronidase domain"/>
    <property type="match status" value="2"/>
</dbReference>
<feature type="chain" id="PRO_5042101678" description="Beta-galactosidase" evidence="11">
    <location>
        <begin position="21"/>
        <end position="1071"/>
    </location>
</feature>
<dbReference type="InterPro" id="IPR050347">
    <property type="entry name" value="Bact_Beta-galactosidase"/>
</dbReference>
<evidence type="ECO:0000313" key="13">
    <source>
        <dbReference type="EMBL" id="MDJ1484379.1"/>
    </source>
</evidence>
<evidence type="ECO:0000256" key="8">
    <source>
        <dbReference type="ARBA" id="ARBA00023295"/>
    </source>
</evidence>
<dbReference type="InterPro" id="IPR004199">
    <property type="entry name" value="B-gal_small/dom_5"/>
</dbReference>
<evidence type="ECO:0000256" key="9">
    <source>
        <dbReference type="ARBA" id="ARBA00032230"/>
    </source>
</evidence>
<protein>
    <recommendedName>
        <fullName evidence="5 10">Beta-galactosidase</fullName>
        <ecNumber evidence="5 10">3.2.1.23</ecNumber>
    </recommendedName>
    <alternativeName>
        <fullName evidence="9 10">Lactase</fullName>
    </alternativeName>
</protein>
<comment type="similarity">
    <text evidence="3 10">Belongs to the glycosyl hydrolase 2 family.</text>
</comment>
<dbReference type="InterPro" id="IPR006102">
    <property type="entry name" value="Ig-like_GH2"/>
</dbReference>
<dbReference type="AlphaFoldDB" id="A0AAE3U8T9"/>
<feature type="signal peptide" evidence="11">
    <location>
        <begin position="1"/>
        <end position="20"/>
    </location>
</feature>
<dbReference type="SUPFAM" id="SSF74650">
    <property type="entry name" value="Galactose mutarotase-like"/>
    <property type="match status" value="1"/>
</dbReference>
<reference evidence="13" key="1">
    <citation type="submission" date="2023-05" db="EMBL/GenBank/DDBJ databases">
        <authorList>
            <person name="Zhang X."/>
        </authorList>
    </citation>
    <scope>NUCLEOTIDE SEQUENCE</scope>
    <source>
        <strain evidence="13">YF14B1</strain>
    </source>
</reference>
<dbReference type="SUPFAM" id="SSF51445">
    <property type="entry name" value="(Trans)glycosidases"/>
    <property type="match status" value="1"/>
</dbReference>
<dbReference type="Gene3D" id="3.20.20.80">
    <property type="entry name" value="Glycosidases"/>
    <property type="match status" value="1"/>
</dbReference>
<dbReference type="GO" id="GO:0004565">
    <property type="term" value="F:beta-galactosidase activity"/>
    <property type="evidence" value="ECO:0007669"/>
    <property type="project" value="UniProtKB-EC"/>
</dbReference>
<dbReference type="InterPro" id="IPR008979">
    <property type="entry name" value="Galactose-bd-like_sf"/>
</dbReference>
<comment type="subunit">
    <text evidence="4">Monomer.</text>
</comment>
<sequence length="1071" mass="122738">MYNSRLFLLFVALLSGKAFSQTPTPEWQNPSVVSINTTPPHATLIPYGSETQAQAFDRSASPYYKSLNGIWRFKWVKHPSLVPSDFFLPSTGVINWDNLKVPSNWQVVAAQENRPYDHPIFTNIKHPFPATPPLIQTDTNAVGLYRTNFGVPSNWNGRRIFLHFAGVQSACYVWVNGKSIGYHEDSMTPAEFDITEFVQSGDNTLAVQVINWSDASYLEDQDFWRLSGIFRDVYLFSTPQIHMRNFYVTTDLDEQYKNATLYIHTRLKNYQNRELKSHKIKATLYDAQNKEIWTAIVPSPEKILANQEVQLEWTTHIENPYLWSAETPYLYLLTLQLIDPADRPQEALSSKVGFRSIEQKNGQLLINGKAIKLKGVNRHEFDPNTGRVISRALMERDIRLMKQFNINAVRTSHYPNDPIWYDLCDAYGLYVIDEANIESHELWNNYNSPAQKPEWRNAFVARGIAMAERDKNHPSIILWSLGNETGMGENFSAMAEEIRTIDPTRPIHYESRQPEAYRDPTMLPSFDIISTMYPSVDFMVKMMEADPSRPVIVCEYAHAMGNSVGNLRDYWNAIEKYPRMQGAFIWDWVDQGLRIKKNGKDYLDHFNYIDGANAGDGIVNADRTPQPEINEVKKVYQYIKILSKDTIEPTQTTIRIKNNYDFQDLSAFKLIWQVQENGNTTQTGEIANLTALPGKEQDITIPFANPSIKPKTEYYLTISFRLKNKTSWAEAEHEVAWHQLRLNIPQGSSTVVSLTKMQPLTVNQYTSRIEVKGSDFTINFDKSLGVMDIVRYKERNIITKGLQPNFWRVPTDNDEGGRNTSFASRWRAAGLDKTYSVPEKAVVEQLRPQVVKVTMTNKVQTKTTTSPSTIFLQTTTYIIYGSGDIQVENIFTPQSTLPPLARVGMQMQIPGNFNQIQWYGRGPHESYWDRKEGARIGKYNGKVIDQFFNYLMAQENGNKTDVRWATITTPEGIGLLTMGDPFLNINIRDYTDEALLRAKTSQELSHGSTTVINLDYQQMGLGGDDSWSPRVHPDYQLISKTYTYRFRLRLIDTSQLSVQDIVTTALPSIRK</sequence>
<proteinExistence type="inferred from homology"/>
<dbReference type="InterPro" id="IPR036156">
    <property type="entry name" value="Beta-gal/glucu_dom_sf"/>
</dbReference>
<dbReference type="GO" id="GO:0030246">
    <property type="term" value="F:carbohydrate binding"/>
    <property type="evidence" value="ECO:0007669"/>
    <property type="project" value="InterPro"/>
</dbReference>
<dbReference type="Pfam" id="PF02929">
    <property type="entry name" value="Bgal_small_N"/>
    <property type="match status" value="1"/>
</dbReference>
<evidence type="ECO:0000259" key="12">
    <source>
        <dbReference type="SMART" id="SM01038"/>
    </source>
</evidence>
<dbReference type="Pfam" id="PF16353">
    <property type="entry name" value="LacZ_4"/>
    <property type="match status" value="1"/>
</dbReference>
<dbReference type="PANTHER" id="PTHR46323">
    <property type="entry name" value="BETA-GALACTOSIDASE"/>
    <property type="match status" value="1"/>
</dbReference>
<dbReference type="Gene3D" id="2.60.40.10">
    <property type="entry name" value="Immunoglobulins"/>
    <property type="match status" value="2"/>
</dbReference>
<evidence type="ECO:0000256" key="11">
    <source>
        <dbReference type="SAM" id="SignalP"/>
    </source>
</evidence>
<dbReference type="EC" id="3.2.1.23" evidence="5 10"/>
<feature type="domain" description="Beta galactosidase small chain/" evidence="12">
    <location>
        <begin position="770"/>
        <end position="1049"/>
    </location>
</feature>
<name>A0AAE3U8T9_9BACT</name>
<dbReference type="InterPro" id="IPR023232">
    <property type="entry name" value="Glyco_hydro_2_AS"/>
</dbReference>
<comment type="catalytic activity">
    <reaction evidence="1 10">
        <text>Hydrolysis of terminal non-reducing beta-D-galactose residues in beta-D-galactosides.</text>
        <dbReference type="EC" id="3.2.1.23"/>
    </reaction>
</comment>
<dbReference type="Gene3D" id="2.60.120.260">
    <property type="entry name" value="Galactose-binding domain-like"/>
    <property type="match status" value="1"/>
</dbReference>
<comment type="caution">
    <text evidence="13">The sequence shown here is derived from an EMBL/GenBank/DDBJ whole genome shotgun (WGS) entry which is preliminary data.</text>
</comment>
<dbReference type="InterPro" id="IPR006104">
    <property type="entry name" value="Glyco_hydro_2_N"/>
</dbReference>
<dbReference type="InterPro" id="IPR017853">
    <property type="entry name" value="GH"/>
</dbReference>
<evidence type="ECO:0000256" key="5">
    <source>
        <dbReference type="ARBA" id="ARBA00012756"/>
    </source>
</evidence>
<dbReference type="PROSITE" id="PS00719">
    <property type="entry name" value="GLYCOSYL_HYDROL_F2_1"/>
    <property type="match status" value="1"/>
</dbReference>
<keyword evidence="7" id="KW-0106">Calcium</keyword>
<dbReference type="SUPFAM" id="SSF49785">
    <property type="entry name" value="Galactose-binding domain-like"/>
    <property type="match status" value="1"/>
</dbReference>
<keyword evidence="11" id="KW-0732">Signal</keyword>
<dbReference type="Pfam" id="PF02837">
    <property type="entry name" value="Glyco_hydro_2_N"/>
    <property type="match status" value="1"/>
</dbReference>
<evidence type="ECO:0000256" key="2">
    <source>
        <dbReference type="ARBA" id="ARBA00001913"/>
    </source>
</evidence>
<dbReference type="RefSeq" id="WP_313985592.1">
    <property type="nucleotide sequence ID" value="NZ_JASJOS010000014.1"/>
</dbReference>
<dbReference type="InterPro" id="IPR006103">
    <property type="entry name" value="Glyco_hydro_2_cat"/>
</dbReference>
<dbReference type="InterPro" id="IPR011013">
    <property type="entry name" value="Gal_mutarotase_sf_dom"/>
</dbReference>
<dbReference type="GO" id="GO:0009341">
    <property type="term" value="C:beta-galactosidase complex"/>
    <property type="evidence" value="ECO:0007669"/>
    <property type="project" value="InterPro"/>
</dbReference>
<evidence type="ECO:0000256" key="10">
    <source>
        <dbReference type="RuleBase" id="RU361154"/>
    </source>
</evidence>
<evidence type="ECO:0000313" key="14">
    <source>
        <dbReference type="Proteomes" id="UP001241110"/>
    </source>
</evidence>
<dbReference type="PRINTS" id="PR00132">
    <property type="entry name" value="GLHYDRLASE2"/>
</dbReference>
<dbReference type="PROSITE" id="PS00608">
    <property type="entry name" value="GLYCOSYL_HYDROL_F2_2"/>
    <property type="match status" value="1"/>
</dbReference>
<dbReference type="Pfam" id="PF02836">
    <property type="entry name" value="Glyco_hydro_2_C"/>
    <property type="match status" value="1"/>
</dbReference>
<keyword evidence="6 10" id="KW-0378">Hydrolase</keyword>
<dbReference type="SMART" id="SM01038">
    <property type="entry name" value="Bgal_small_N"/>
    <property type="match status" value="1"/>
</dbReference>
<dbReference type="InterPro" id="IPR013783">
    <property type="entry name" value="Ig-like_fold"/>
</dbReference>
<evidence type="ECO:0000256" key="7">
    <source>
        <dbReference type="ARBA" id="ARBA00022837"/>
    </source>
</evidence>
<dbReference type="InterPro" id="IPR023230">
    <property type="entry name" value="Glyco_hydro_2_CS"/>
</dbReference>
<dbReference type="EMBL" id="JASJOS010000014">
    <property type="protein sequence ID" value="MDJ1484379.1"/>
    <property type="molecule type" value="Genomic_DNA"/>
</dbReference>
<dbReference type="Pfam" id="PF00703">
    <property type="entry name" value="Glyco_hydro_2"/>
    <property type="match status" value="1"/>
</dbReference>
<evidence type="ECO:0000256" key="1">
    <source>
        <dbReference type="ARBA" id="ARBA00001412"/>
    </source>
</evidence>
<evidence type="ECO:0000256" key="3">
    <source>
        <dbReference type="ARBA" id="ARBA00007401"/>
    </source>
</evidence>
<dbReference type="Proteomes" id="UP001241110">
    <property type="component" value="Unassembled WGS sequence"/>
</dbReference>
<dbReference type="Gene3D" id="2.70.98.10">
    <property type="match status" value="1"/>
</dbReference>
<organism evidence="13 14">
    <name type="scientific">Xanthocytophaga flava</name>
    <dbReference type="NCBI Taxonomy" id="3048013"/>
    <lineage>
        <taxon>Bacteria</taxon>
        <taxon>Pseudomonadati</taxon>
        <taxon>Bacteroidota</taxon>
        <taxon>Cytophagia</taxon>
        <taxon>Cytophagales</taxon>
        <taxon>Rhodocytophagaceae</taxon>
        <taxon>Xanthocytophaga</taxon>
    </lineage>
</organism>
<dbReference type="InterPro" id="IPR014718">
    <property type="entry name" value="GH-type_carb-bd"/>
</dbReference>
<keyword evidence="8 10" id="KW-0326">Glycosidase</keyword>
<dbReference type="GO" id="GO:0005990">
    <property type="term" value="P:lactose catabolic process"/>
    <property type="evidence" value="ECO:0007669"/>
    <property type="project" value="TreeGrafter"/>
</dbReference>
<gene>
    <name evidence="13" type="ORF">QNI16_28030</name>
</gene>
<evidence type="ECO:0000256" key="6">
    <source>
        <dbReference type="ARBA" id="ARBA00022801"/>
    </source>
</evidence>
<dbReference type="PANTHER" id="PTHR46323:SF2">
    <property type="entry name" value="BETA-GALACTOSIDASE"/>
    <property type="match status" value="1"/>
</dbReference>
<dbReference type="InterPro" id="IPR006101">
    <property type="entry name" value="Glyco_hydro_2"/>
</dbReference>
<dbReference type="InterPro" id="IPR032312">
    <property type="entry name" value="LacZ_4"/>
</dbReference>